<dbReference type="EMBL" id="JAGETZ010000001">
    <property type="protein sequence ID" value="MBO2007525.1"/>
    <property type="molecule type" value="Genomic_DNA"/>
</dbReference>
<feature type="transmembrane region" description="Helical" evidence="1">
    <location>
        <begin position="69"/>
        <end position="88"/>
    </location>
</feature>
<proteinExistence type="predicted"/>
<comment type="caution">
    <text evidence="3">The sequence shown here is derived from an EMBL/GenBank/DDBJ whole genome shotgun (WGS) entry which is preliminary data.</text>
</comment>
<dbReference type="Proteomes" id="UP000664369">
    <property type="component" value="Unassembled WGS sequence"/>
</dbReference>
<name>A0ABS3Q9Y1_9BACT</name>
<keyword evidence="4" id="KW-1185">Reference proteome</keyword>
<dbReference type="Pfam" id="PF03779">
    <property type="entry name" value="SPW"/>
    <property type="match status" value="1"/>
</dbReference>
<reference evidence="3 4" key="1">
    <citation type="submission" date="2021-03" db="EMBL/GenBank/DDBJ databases">
        <authorList>
            <person name="Kim M.K."/>
        </authorList>
    </citation>
    <scope>NUCLEOTIDE SEQUENCE [LARGE SCALE GENOMIC DNA]</scope>
    <source>
        <strain evidence="3 4">BT442</strain>
    </source>
</reference>
<feature type="transmembrane region" description="Helical" evidence="1">
    <location>
        <begin position="100"/>
        <end position="118"/>
    </location>
</feature>
<evidence type="ECO:0000313" key="3">
    <source>
        <dbReference type="EMBL" id="MBO2007525.1"/>
    </source>
</evidence>
<evidence type="ECO:0000259" key="2">
    <source>
        <dbReference type="Pfam" id="PF03779"/>
    </source>
</evidence>
<sequence length="146" mass="15461">MNTPLIPRPVHGVADYLYVPTVAAAPDLFGFAHNKKAARICRIVSGGVLASTLFTRAEWGVWKLVPYKAHLFLDFAAGVGAMAMPWLAGFAQDRRARNTFLGIGAISLGASLLSGVFSNSEEMPLPASSADEAVIPGGTDYTTSSY</sequence>
<keyword evidence="1" id="KW-0812">Transmembrane</keyword>
<evidence type="ECO:0000313" key="4">
    <source>
        <dbReference type="Proteomes" id="UP000664369"/>
    </source>
</evidence>
<gene>
    <name evidence="3" type="ORF">J4E00_00580</name>
</gene>
<accession>A0ABS3Q9Y1</accession>
<feature type="domain" description="SPW repeat-containing integral membrane" evidence="2">
    <location>
        <begin position="11"/>
        <end position="110"/>
    </location>
</feature>
<organism evidence="3 4">
    <name type="scientific">Hymenobacter negativus</name>
    <dbReference type="NCBI Taxonomy" id="2795026"/>
    <lineage>
        <taxon>Bacteria</taxon>
        <taxon>Pseudomonadati</taxon>
        <taxon>Bacteroidota</taxon>
        <taxon>Cytophagia</taxon>
        <taxon>Cytophagales</taxon>
        <taxon>Hymenobacteraceae</taxon>
        <taxon>Hymenobacter</taxon>
    </lineage>
</organism>
<protein>
    <recommendedName>
        <fullName evidence="2">SPW repeat-containing integral membrane domain-containing protein</fullName>
    </recommendedName>
</protein>
<dbReference type="RefSeq" id="WP_208173062.1">
    <property type="nucleotide sequence ID" value="NZ_JAGETZ010000001.1"/>
</dbReference>
<dbReference type="InterPro" id="IPR005530">
    <property type="entry name" value="SPW"/>
</dbReference>
<evidence type="ECO:0000256" key="1">
    <source>
        <dbReference type="SAM" id="Phobius"/>
    </source>
</evidence>
<keyword evidence="1" id="KW-0472">Membrane</keyword>
<keyword evidence="1" id="KW-1133">Transmembrane helix</keyword>